<dbReference type="OrthoDB" id="2953744at2759"/>
<dbReference type="AlphaFoldDB" id="A0A8H6H688"/>
<feature type="domain" description="Retrovirus-related Pol polyprotein from transposon TNT 1-94-like beta-barrel" evidence="1">
    <location>
        <begin position="38"/>
        <end position="122"/>
    </location>
</feature>
<name>A0A8H6H688_9AGAR</name>
<comment type="caution">
    <text evidence="2">The sequence shown here is derived from an EMBL/GenBank/DDBJ whole genome shotgun (WGS) entry which is preliminary data.</text>
</comment>
<dbReference type="InterPro" id="IPR054722">
    <property type="entry name" value="PolX-like_BBD"/>
</dbReference>
<evidence type="ECO:0000313" key="2">
    <source>
        <dbReference type="EMBL" id="KAF6741239.1"/>
    </source>
</evidence>
<sequence length="126" mass="14265">ENSYVQASHVVISKELQSRIGAYILSEPNIDTQRTQTLFDSACSAHMTPNSHWLLPETISHLQHHVNVHLGDDSIIKGVARGTMRYYVNRSRNEYVEFTRVLLVPELSTTLISIPQLARAGFDTLF</sequence>
<protein>
    <recommendedName>
        <fullName evidence="1">Retrovirus-related Pol polyprotein from transposon TNT 1-94-like beta-barrel domain-containing protein</fullName>
    </recommendedName>
</protein>
<proteinExistence type="predicted"/>
<feature type="non-terminal residue" evidence="2">
    <location>
        <position position="1"/>
    </location>
</feature>
<dbReference type="Pfam" id="PF22936">
    <property type="entry name" value="Pol_BBD"/>
    <property type="match status" value="1"/>
</dbReference>
<reference evidence="2 3" key="1">
    <citation type="submission" date="2020-07" db="EMBL/GenBank/DDBJ databases">
        <title>Comparative genomics of pyrophilous fungi reveals a link between fire events and developmental genes.</title>
        <authorList>
            <consortium name="DOE Joint Genome Institute"/>
            <person name="Steindorff A.S."/>
            <person name="Carver A."/>
            <person name="Calhoun S."/>
            <person name="Stillman K."/>
            <person name="Liu H."/>
            <person name="Lipzen A."/>
            <person name="Pangilinan J."/>
            <person name="Labutti K."/>
            <person name="Bruns T.D."/>
            <person name="Grigoriev I.V."/>
        </authorList>
    </citation>
    <scope>NUCLEOTIDE SEQUENCE [LARGE SCALE GENOMIC DNA]</scope>
    <source>
        <strain evidence="2 3">CBS 144469</strain>
    </source>
</reference>
<evidence type="ECO:0000259" key="1">
    <source>
        <dbReference type="Pfam" id="PF22936"/>
    </source>
</evidence>
<feature type="non-terminal residue" evidence="2">
    <location>
        <position position="126"/>
    </location>
</feature>
<dbReference type="Proteomes" id="UP000521943">
    <property type="component" value="Unassembled WGS sequence"/>
</dbReference>
<dbReference type="EMBL" id="JACGCI010000272">
    <property type="protein sequence ID" value="KAF6741239.1"/>
    <property type="molecule type" value="Genomic_DNA"/>
</dbReference>
<accession>A0A8H6H688</accession>
<gene>
    <name evidence="2" type="ORF">DFP72DRAFT_782495</name>
</gene>
<organism evidence="2 3">
    <name type="scientific">Ephemerocybe angulata</name>
    <dbReference type="NCBI Taxonomy" id="980116"/>
    <lineage>
        <taxon>Eukaryota</taxon>
        <taxon>Fungi</taxon>
        <taxon>Dikarya</taxon>
        <taxon>Basidiomycota</taxon>
        <taxon>Agaricomycotina</taxon>
        <taxon>Agaricomycetes</taxon>
        <taxon>Agaricomycetidae</taxon>
        <taxon>Agaricales</taxon>
        <taxon>Agaricineae</taxon>
        <taxon>Psathyrellaceae</taxon>
        <taxon>Ephemerocybe</taxon>
    </lineage>
</organism>
<evidence type="ECO:0000313" key="3">
    <source>
        <dbReference type="Proteomes" id="UP000521943"/>
    </source>
</evidence>
<keyword evidence="3" id="KW-1185">Reference proteome</keyword>